<proteinExistence type="predicted"/>
<evidence type="ECO:0000256" key="1">
    <source>
        <dbReference type="SAM" id="Phobius"/>
    </source>
</evidence>
<evidence type="ECO:0000313" key="2">
    <source>
        <dbReference type="EMBL" id="KDS49163.1"/>
    </source>
</evidence>
<gene>
    <name evidence="2" type="ORF">M094_2149</name>
</gene>
<protein>
    <submittedName>
        <fullName evidence="2">Putative membrane protein</fullName>
    </submittedName>
</protein>
<sequence length="83" mass="9228">MPLDKILCLSANAILTIIALWSIASVFFENATIDSIIARFSVASACMANLFSKHRLIRIIFLIMAFVLIIVATTLYVHKANKM</sequence>
<organism evidence="2 3">
    <name type="scientific">Bacteroides uniformis str. 3978 T3 ii</name>
    <dbReference type="NCBI Taxonomy" id="1339349"/>
    <lineage>
        <taxon>Bacteria</taxon>
        <taxon>Pseudomonadati</taxon>
        <taxon>Bacteroidota</taxon>
        <taxon>Bacteroidia</taxon>
        <taxon>Bacteroidales</taxon>
        <taxon>Bacteroidaceae</taxon>
        <taxon>Bacteroides</taxon>
    </lineage>
</organism>
<accession>A0A078RWI5</accession>
<dbReference type="Proteomes" id="UP000028013">
    <property type="component" value="Unassembled WGS sequence"/>
</dbReference>
<name>A0A078RWI5_BACUN</name>
<reference evidence="2 3" key="1">
    <citation type="submission" date="2014-04" db="EMBL/GenBank/DDBJ databases">
        <authorList>
            <person name="Sears C."/>
            <person name="Carroll K."/>
            <person name="Sack B.R."/>
            <person name="Qadri F."/>
            <person name="Myers L.L."/>
            <person name="Chung G.-T."/>
            <person name="Escheverria P."/>
            <person name="Fraser C.M."/>
            <person name="Sadzewicz L."/>
            <person name="Shefchek K.A."/>
            <person name="Tallon L."/>
            <person name="Das S.P."/>
            <person name="Daugherty S."/>
            <person name="Mongodin E.F."/>
        </authorList>
    </citation>
    <scope>NUCLEOTIDE SEQUENCE [LARGE SCALE GENOMIC DNA]</scope>
    <source>
        <strain evidence="2 3">3978 T3 ii</strain>
    </source>
</reference>
<dbReference type="PATRIC" id="fig|1339349.3.peg.3271"/>
<keyword evidence="1" id="KW-0472">Membrane</keyword>
<feature type="transmembrane region" description="Helical" evidence="1">
    <location>
        <begin position="59"/>
        <end position="77"/>
    </location>
</feature>
<feature type="transmembrane region" description="Helical" evidence="1">
    <location>
        <begin position="7"/>
        <end position="24"/>
    </location>
</feature>
<keyword evidence="1" id="KW-1133">Transmembrane helix</keyword>
<comment type="caution">
    <text evidence="2">The sequence shown here is derived from an EMBL/GenBank/DDBJ whole genome shotgun (WGS) entry which is preliminary data.</text>
</comment>
<evidence type="ECO:0000313" key="3">
    <source>
        <dbReference type="Proteomes" id="UP000028013"/>
    </source>
</evidence>
<dbReference type="AlphaFoldDB" id="A0A078RWI5"/>
<keyword evidence="1" id="KW-0812">Transmembrane</keyword>
<dbReference type="EMBL" id="JNHN01000178">
    <property type="protein sequence ID" value="KDS49163.1"/>
    <property type="molecule type" value="Genomic_DNA"/>
</dbReference>